<dbReference type="PANTHER" id="PTHR37828:SF1">
    <property type="entry name" value="YCII-RELATED DOMAIN-CONTAINING PROTEIN"/>
    <property type="match status" value="1"/>
</dbReference>
<dbReference type="KEGG" id="pfer:IRI77_16065"/>
<proteinExistence type="inferred from homology"/>
<gene>
    <name evidence="3" type="ORF">IRI77_16065</name>
</gene>
<evidence type="ECO:0000259" key="2">
    <source>
        <dbReference type="Pfam" id="PF03795"/>
    </source>
</evidence>
<name>A0A7S7SNF4_PALFE</name>
<dbReference type="RefSeq" id="WP_194453058.1">
    <property type="nucleotide sequence ID" value="NZ_CP063849.1"/>
</dbReference>
<dbReference type="Gene3D" id="3.30.70.1060">
    <property type="entry name" value="Dimeric alpha+beta barrel"/>
    <property type="match status" value="1"/>
</dbReference>
<dbReference type="InterPro" id="IPR005545">
    <property type="entry name" value="YCII"/>
</dbReference>
<keyword evidence="4" id="KW-1185">Reference proteome</keyword>
<dbReference type="PANTHER" id="PTHR37828">
    <property type="entry name" value="GSR2449 PROTEIN"/>
    <property type="match status" value="1"/>
</dbReference>
<evidence type="ECO:0000256" key="1">
    <source>
        <dbReference type="ARBA" id="ARBA00007689"/>
    </source>
</evidence>
<dbReference type="Pfam" id="PF03795">
    <property type="entry name" value="YCII"/>
    <property type="match status" value="1"/>
</dbReference>
<dbReference type="InterPro" id="IPR011008">
    <property type="entry name" value="Dimeric_a/b-barrel"/>
</dbReference>
<protein>
    <recommendedName>
        <fullName evidence="2">YCII-related domain-containing protein</fullName>
    </recommendedName>
</protein>
<reference evidence="3 4" key="1">
    <citation type="submission" date="2020-10" db="EMBL/GenBank/DDBJ databases">
        <title>Complete genome sequence of Paludibaculum fermentans P105T, a facultatively anaerobic acidobacterium capable of dissimilatory Fe(III) reduction.</title>
        <authorList>
            <person name="Dedysh S.N."/>
            <person name="Beletsky A.V."/>
            <person name="Kulichevskaya I.S."/>
            <person name="Mardanov A.V."/>
            <person name="Ravin N.V."/>
        </authorList>
    </citation>
    <scope>NUCLEOTIDE SEQUENCE [LARGE SCALE GENOMIC DNA]</scope>
    <source>
        <strain evidence="3 4">P105</strain>
    </source>
</reference>
<evidence type="ECO:0000313" key="3">
    <source>
        <dbReference type="EMBL" id="QOY91404.1"/>
    </source>
</evidence>
<accession>A0A7S7SNF4</accession>
<feature type="domain" description="YCII-related" evidence="2">
    <location>
        <begin position="42"/>
        <end position="123"/>
    </location>
</feature>
<dbReference type="Proteomes" id="UP000593892">
    <property type="component" value="Chromosome"/>
</dbReference>
<organism evidence="3 4">
    <name type="scientific">Paludibaculum fermentans</name>
    <dbReference type="NCBI Taxonomy" id="1473598"/>
    <lineage>
        <taxon>Bacteria</taxon>
        <taxon>Pseudomonadati</taxon>
        <taxon>Acidobacteriota</taxon>
        <taxon>Terriglobia</taxon>
        <taxon>Bryobacterales</taxon>
        <taxon>Bryobacteraceae</taxon>
        <taxon>Paludibaculum</taxon>
    </lineage>
</organism>
<dbReference type="SUPFAM" id="SSF54909">
    <property type="entry name" value="Dimeric alpha+beta barrel"/>
    <property type="match status" value="2"/>
</dbReference>
<dbReference type="EMBL" id="CP063849">
    <property type="protein sequence ID" value="QOY91404.1"/>
    <property type="molecule type" value="Genomic_DNA"/>
</dbReference>
<evidence type="ECO:0000313" key="4">
    <source>
        <dbReference type="Proteomes" id="UP000593892"/>
    </source>
</evidence>
<sequence length="240" mass="25635">MLYRRTALAVLGLGLGLGSFVSGQSSSAAHSGRVYQVVFLKRNPARTTLSKEEGERIQAAHMANIHAMADRGVLVSAGPFEDKPSVISGVFFFNTPTMEEARKIAEADPTVVEHRNTVEVFSWHGPAGLGEEYKRLHKENPATPEDMGVHPFVILRRAGQGLDTAVMAKHSAYWAGLRGSGKVLAAGAVDGDVSAVGLVIFDRIADAEAAKLVAEDPAVSGGVLTVEAHRWWSAAHVFPK</sequence>
<dbReference type="AlphaFoldDB" id="A0A7S7SNF4"/>
<comment type="similarity">
    <text evidence="1">Belongs to the YciI family.</text>
</comment>